<proteinExistence type="predicted"/>
<feature type="non-terminal residue" evidence="1">
    <location>
        <position position="1"/>
    </location>
</feature>
<comment type="caution">
    <text evidence="1">The sequence shown here is derived from an EMBL/GenBank/DDBJ whole genome shotgun (WGS) entry which is preliminary data.</text>
</comment>
<gene>
    <name evidence="1" type="ORF">ACOLOM_LOCUS9661</name>
</gene>
<dbReference type="EMBL" id="CAJVPT010028635">
    <property type="protein sequence ID" value="CAG8687270.1"/>
    <property type="molecule type" value="Genomic_DNA"/>
</dbReference>
<reference evidence="1" key="1">
    <citation type="submission" date="2021-06" db="EMBL/GenBank/DDBJ databases">
        <authorList>
            <person name="Kallberg Y."/>
            <person name="Tangrot J."/>
            <person name="Rosling A."/>
        </authorList>
    </citation>
    <scope>NUCLEOTIDE SEQUENCE</scope>
    <source>
        <strain evidence="1">CL356</strain>
    </source>
</reference>
<protein>
    <submittedName>
        <fullName evidence="1">15540_t:CDS:1</fullName>
    </submittedName>
</protein>
<accession>A0ACA9P192</accession>
<evidence type="ECO:0000313" key="2">
    <source>
        <dbReference type="Proteomes" id="UP000789525"/>
    </source>
</evidence>
<dbReference type="Proteomes" id="UP000789525">
    <property type="component" value="Unassembled WGS sequence"/>
</dbReference>
<sequence>DVKLNDASVVLETSRLMGAGARVPLKFDPNVTINGTTTLCPMFPGAILAFKGKNETGEWFQVSQILTTSATYLNGSGSWSFHGRFRSSLCFVPNTYESNSKLGPFIDVNNAKVQTGDVDVSPLDTFRSKMLAPLRAVMEEHRGMTVLIIPSPRDLISNHAVFPQAPLHMTSERILFLPNPCTFTIDHVRFAASSVDILFHLQSQLLRKRVVPTEPAAKPDMMQILSSCILEQRSFYPLFPSYPQDVNLDISHSELLKIEAVAPDVLILPSNLKQFHKVVQGTAIVNPSLASKGTHALVHIPDASTDPDSTAGERARVQLPSTGLSMNAALES</sequence>
<name>A0ACA9P192_9GLOM</name>
<organism evidence="1 2">
    <name type="scientific">Acaulospora colombiana</name>
    <dbReference type="NCBI Taxonomy" id="27376"/>
    <lineage>
        <taxon>Eukaryota</taxon>
        <taxon>Fungi</taxon>
        <taxon>Fungi incertae sedis</taxon>
        <taxon>Mucoromycota</taxon>
        <taxon>Glomeromycotina</taxon>
        <taxon>Glomeromycetes</taxon>
        <taxon>Diversisporales</taxon>
        <taxon>Acaulosporaceae</taxon>
        <taxon>Acaulospora</taxon>
    </lineage>
</organism>
<evidence type="ECO:0000313" key="1">
    <source>
        <dbReference type="EMBL" id="CAG8687270.1"/>
    </source>
</evidence>
<keyword evidence="2" id="KW-1185">Reference proteome</keyword>